<feature type="transmembrane region" description="Helical" evidence="1">
    <location>
        <begin position="111"/>
        <end position="132"/>
    </location>
</feature>
<dbReference type="Proteomes" id="UP000051221">
    <property type="component" value="Unassembled WGS sequence"/>
</dbReference>
<dbReference type="InParanoid" id="A0A0Q2MHW2"/>
<comment type="caution">
    <text evidence="2">The sequence shown here is derived from an EMBL/GenBank/DDBJ whole genome shotgun (WGS) entry which is preliminary data.</text>
</comment>
<protein>
    <submittedName>
        <fullName evidence="2">Cold-shock protein</fullName>
    </submittedName>
</protein>
<dbReference type="EMBL" id="LKHS01000004">
    <property type="protein sequence ID" value="KQH87290.1"/>
    <property type="molecule type" value="Genomic_DNA"/>
</dbReference>
<keyword evidence="1" id="KW-1133">Transmembrane helix</keyword>
<reference evidence="2 3" key="1">
    <citation type="submission" date="2015-08" db="EMBL/GenBank/DDBJ databases">
        <title>Antibacterial properties of a collection of Vibrionaceae strains.</title>
        <authorList>
            <person name="Giubergia S."/>
        </authorList>
    </citation>
    <scope>NUCLEOTIDE SEQUENCE [LARGE SCALE GENOMIC DNA]</scope>
    <source>
        <strain evidence="2 3">S0821</strain>
    </source>
</reference>
<evidence type="ECO:0000313" key="3">
    <source>
        <dbReference type="Proteomes" id="UP000051221"/>
    </source>
</evidence>
<evidence type="ECO:0000313" key="2">
    <source>
        <dbReference type="EMBL" id="KQH87290.1"/>
    </source>
</evidence>
<dbReference type="AlphaFoldDB" id="A0A0Q2MHW2"/>
<name>A0A0Q2MHW2_VIBFU</name>
<organism evidence="2 3">
    <name type="scientific">Vibrio furnissii</name>
    <dbReference type="NCBI Taxonomy" id="29494"/>
    <lineage>
        <taxon>Bacteria</taxon>
        <taxon>Pseudomonadati</taxon>
        <taxon>Pseudomonadota</taxon>
        <taxon>Gammaproteobacteria</taxon>
        <taxon>Vibrionales</taxon>
        <taxon>Vibrionaceae</taxon>
        <taxon>Vibrio</taxon>
    </lineage>
</organism>
<keyword evidence="3" id="KW-1185">Reference proteome</keyword>
<gene>
    <name evidence="2" type="ORF">AMR76_05620</name>
</gene>
<sequence length="137" mass="15502">MHQATIATRFFKDLDEAKAHLKDLAGSVGANAVLNLKHEKDTFNDGNYKYTVHAFTADLALVTEKIPCTFEGETRDALARIKSRKTLFNHKFEEIVRIESEARARQLNKGCALFMISIIAIPACLISVYQWIGERFI</sequence>
<keyword evidence="1" id="KW-0472">Membrane</keyword>
<accession>A0A0Q2MHW2</accession>
<proteinExistence type="predicted"/>
<keyword evidence="1" id="KW-0812">Transmembrane</keyword>
<evidence type="ECO:0000256" key="1">
    <source>
        <dbReference type="SAM" id="Phobius"/>
    </source>
</evidence>